<feature type="non-terminal residue" evidence="5">
    <location>
        <position position="1"/>
    </location>
</feature>
<protein>
    <recommendedName>
        <fullName evidence="7">DUF1588 domain-containing protein</fullName>
    </recommendedName>
</protein>
<evidence type="ECO:0000256" key="1">
    <source>
        <dbReference type="SAM" id="MobiDB-lite"/>
    </source>
</evidence>
<gene>
    <name evidence="5" type="ORF">E3A20_09100</name>
</gene>
<evidence type="ECO:0000259" key="3">
    <source>
        <dbReference type="Pfam" id="PF07627"/>
    </source>
</evidence>
<feature type="compositionally biased region" description="Basic and acidic residues" evidence="1">
    <location>
        <begin position="307"/>
        <end position="328"/>
    </location>
</feature>
<sequence>GENFGLQWLGLRNFGGVVPDAEVYPQYSELLAGDLREEAVQFVSGVFRENRPLTDLLAADYVVVNGRLAQHYGLSLPADADWQRVVVADGRRGGAATLGAVLTAASYPRRTSPVLRGRWILDELLGTPVPPPPPGVPPLDQSVAESGSQTLRQRLELHRQKPECASCHDRMDPLGFGLENFDGIGRWRESDAGLSIDAAGRLPSGEQFAGPAELKAVLLGRKDDFLNHFSRKMLGFALGRELNKFDACVVESSVKKLQENGFQSQILIEEIACSYPFRNRYYKKSDPPPDPAGGRGSRLMQALQRFSEKAAEAQKKAAEEKAAAEKAALDQAAAEKAAEPAGSEK</sequence>
<keyword evidence="6" id="KW-1185">Reference proteome</keyword>
<evidence type="ECO:0000313" key="6">
    <source>
        <dbReference type="Proteomes" id="UP000321083"/>
    </source>
</evidence>
<evidence type="ECO:0000259" key="2">
    <source>
        <dbReference type="Pfam" id="PF07624"/>
    </source>
</evidence>
<dbReference type="InterPro" id="IPR013039">
    <property type="entry name" value="DUF1588"/>
</dbReference>
<dbReference type="InterPro" id="IPR013042">
    <property type="entry name" value="DUF1592"/>
</dbReference>
<reference evidence="5 6" key="1">
    <citation type="submission" date="2019-08" db="EMBL/GenBank/DDBJ databases">
        <title>100 year-old enigma solved: identification of Planctomyces bekefii, the type genus and species of the phylum Planctomycetes.</title>
        <authorList>
            <person name="Svetlana D.N."/>
            <person name="Overmann J."/>
        </authorList>
    </citation>
    <scope>NUCLEOTIDE SEQUENCE [LARGE SCALE GENOMIC DNA]</scope>
    <source>
        <strain evidence="5">Phe10_nw2017</strain>
    </source>
</reference>
<evidence type="ECO:0000313" key="5">
    <source>
        <dbReference type="EMBL" id="TWW09963.1"/>
    </source>
</evidence>
<feature type="compositionally biased region" description="Basic and acidic residues" evidence="1">
    <location>
        <begin position="336"/>
        <end position="345"/>
    </location>
</feature>
<name>A0A5C6M722_9PLAN</name>
<organism evidence="5 6">
    <name type="scientific">Planctomyces bekefii</name>
    <dbReference type="NCBI Taxonomy" id="1653850"/>
    <lineage>
        <taxon>Bacteria</taxon>
        <taxon>Pseudomonadati</taxon>
        <taxon>Planctomycetota</taxon>
        <taxon>Planctomycetia</taxon>
        <taxon>Planctomycetales</taxon>
        <taxon>Planctomycetaceae</taxon>
        <taxon>Planctomyces</taxon>
    </lineage>
</organism>
<feature type="domain" description="DUF1585" evidence="2">
    <location>
        <begin position="204"/>
        <end position="277"/>
    </location>
</feature>
<feature type="region of interest" description="Disordered" evidence="1">
    <location>
        <begin position="307"/>
        <end position="345"/>
    </location>
</feature>
<feature type="domain" description="DUF1592" evidence="4">
    <location>
        <begin position="2"/>
        <end position="74"/>
    </location>
</feature>
<dbReference type="AlphaFoldDB" id="A0A5C6M722"/>
<dbReference type="Pfam" id="PF07624">
    <property type="entry name" value="PSD2"/>
    <property type="match status" value="1"/>
</dbReference>
<dbReference type="Proteomes" id="UP000321083">
    <property type="component" value="Unassembled WGS sequence"/>
</dbReference>
<comment type="caution">
    <text evidence="5">The sequence shown here is derived from an EMBL/GenBank/DDBJ whole genome shotgun (WGS) entry which is preliminary data.</text>
</comment>
<proteinExistence type="predicted"/>
<dbReference type="InterPro" id="IPR011478">
    <property type="entry name" value="DUF1585"/>
</dbReference>
<dbReference type="EMBL" id="SRHE01000138">
    <property type="protein sequence ID" value="TWW09963.1"/>
    <property type="molecule type" value="Genomic_DNA"/>
</dbReference>
<reference evidence="5 6" key="2">
    <citation type="submission" date="2019-08" db="EMBL/GenBank/DDBJ databases">
        <authorList>
            <person name="Henke P."/>
        </authorList>
    </citation>
    <scope>NUCLEOTIDE SEQUENCE [LARGE SCALE GENOMIC DNA]</scope>
    <source>
        <strain evidence="5">Phe10_nw2017</strain>
    </source>
</reference>
<evidence type="ECO:0000259" key="4">
    <source>
        <dbReference type="Pfam" id="PF07631"/>
    </source>
</evidence>
<dbReference type="Pfam" id="PF07631">
    <property type="entry name" value="PSD4"/>
    <property type="match status" value="1"/>
</dbReference>
<feature type="domain" description="DUF1588" evidence="3">
    <location>
        <begin position="92"/>
        <end position="191"/>
    </location>
</feature>
<evidence type="ECO:0008006" key="7">
    <source>
        <dbReference type="Google" id="ProtNLM"/>
    </source>
</evidence>
<dbReference type="Pfam" id="PF07627">
    <property type="entry name" value="PSCyt3"/>
    <property type="match status" value="1"/>
</dbReference>
<accession>A0A5C6M722</accession>